<proteinExistence type="predicted"/>
<evidence type="ECO:0000313" key="2">
    <source>
        <dbReference type="EMBL" id="MBP1851231.1"/>
    </source>
</evidence>
<gene>
    <name evidence="2" type="ORF">J2Z17_002674</name>
</gene>
<keyword evidence="3" id="KW-1185">Reference proteome</keyword>
<protein>
    <recommendedName>
        <fullName evidence="4">Type II secretion system protein</fullName>
    </recommendedName>
</protein>
<evidence type="ECO:0008006" key="4">
    <source>
        <dbReference type="Google" id="ProtNLM"/>
    </source>
</evidence>
<evidence type="ECO:0000256" key="1">
    <source>
        <dbReference type="SAM" id="MobiDB-lite"/>
    </source>
</evidence>
<feature type="region of interest" description="Disordered" evidence="1">
    <location>
        <begin position="58"/>
        <end position="82"/>
    </location>
</feature>
<accession>A0ABS4DZW1</accession>
<dbReference type="EMBL" id="JAGGJU010000006">
    <property type="protein sequence ID" value="MBP1851231.1"/>
    <property type="molecule type" value="Genomic_DNA"/>
</dbReference>
<dbReference type="RefSeq" id="WP_209945711.1">
    <property type="nucleotide sequence ID" value="NZ_JAGGJU010000006.1"/>
</dbReference>
<name>A0ABS4DZW1_9HYPH</name>
<evidence type="ECO:0000313" key="3">
    <source>
        <dbReference type="Proteomes" id="UP000759443"/>
    </source>
</evidence>
<dbReference type="Proteomes" id="UP000759443">
    <property type="component" value="Unassembled WGS sequence"/>
</dbReference>
<sequence>MTFLLEILAVFAGALVCLSAALGLAAYERARAFRRIQGDEVSCARSARRLRISMADRGRPNKRGASALPVAANAGGRKAQCA</sequence>
<reference evidence="2 3" key="1">
    <citation type="submission" date="2021-03" db="EMBL/GenBank/DDBJ databases">
        <title>Genomic Encyclopedia of Type Strains, Phase IV (KMG-IV): sequencing the most valuable type-strain genomes for metagenomic binning, comparative biology and taxonomic classification.</title>
        <authorList>
            <person name="Goeker M."/>
        </authorList>
    </citation>
    <scope>NUCLEOTIDE SEQUENCE [LARGE SCALE GENOMIC DNA]</scope>
    <source>
        <strain evidence="2 3">DSM 21600</strain>
    </source>
</reference>
<comment type="caution">
    <text evidence="2">The sequence shown here is derived from an EMBL/GenBank/DDBJ whole genome shotgun (WGS) entry which is preliminary data.</text>
</comment>
<organism evidence="2 3">
    <name type="scientific">Rhizobium halophytocola</name>
    <dbReference type="NCBI Taxonomy" id="735519"/>
    <lineage>
        <taxon>Bacteria</taxon>
        <taxon>Pseudomonadati</taxon>
        <taxon>Pseudomonadota</taxon>
        <taxon>Alphaproteobacteria</taxon>
        <taxon>Hyphomicrobiales</taxon>
        <taxon>Rhizobiaceae</taxon>
        <taxon>Rhizobium/Agrobacterium group</taxon>
        <taxon>Rhizobium</taxon>
    </lineage>
</organism>